<dbReference type="InterPro" id="IPR001444">
    <property type="entry name" value="Flag_bb_rod_N"/>
</dbReference>
<dbReference type="InterPro" id="IPR053927">
    <property type="entry name" value="FlgK_helical"/>
</dbReference>
<evidence type="ECO:0000259" key="8">
    <source>
        <dbReference type="Pfam" id="PF06429"/>
    </source>
</evidence>
<keyword evidence="10" id="KW-0966">Cell projection</keyword>
<dbReference type="EMBL" id="JALMLT010000002">
    <property type="protein sequence ID" value="MDT8758505.1"/>
    <property type="molecule type" value="Genomic_DNA"/>
</dbReference>
<dbReference type="Pfam" id="PF06429">
    <property type="entry name" value="Flg_bbr_C"/>
    <property type="match status" value="1"/>
</dbReference>
<keyword evidence="6" id="KW-0975">Bacterial flagellum</keyword>
<evidence type="ECO:0000259" key="9">
    <source>
        <dbReference type="Pfam" id="PF22638"/>
    </source>
</evidence>
<dbReference type="Pfam" id="PF00460">
    <property type="entry name" value="Flg_bb_rod"/>
    <property type="match status" value="1"/>
</dbReference>
<name>A0ABU3N1S0_9SPHN</name>
<evidence type="ECO:0000256" key="5">
    <source>
        <dbReference type="ARBA" id="ARBA00022525"/>
    </source>
</evidence>
<reference evidence="10" key="1">
    <citation type="submission" date="2022-04" db="EMBL/GenBank/DDBJ databases">
        <title>Tomato heritable bacteria conferring resistance against bacterial wilt.</title>
        <authorList>
            <person name="Yin J."/>
        </authorList>
    </citation>
    <scope>NUCLEOTIDE SEQUENCE</scope>
    <source>
        <strain evidence="10">Cra20</strain>
    </source>
</reference>
<dbReference type="InterPro" id="IPR010930">
    <property type="entry name" value="Flg_bb/hook_C_dom"/>
</dbReference>
<evidence type="ECO:0000256" key="3">
    <source>
        <dbReference type="ARBA" id="ARBA00009677"/>
    </source>
</evidence>
<feature type="domain" description="Flagellar basal body rod protein N-terminal" evidence="7">
    <location>
        <begin position="9"/>
        <end position="36"/>
    </location>
</feature>
<proteinExistence type="inferred from homology"/>
<dbReference type="Pfam" id="PF22638">
    <property type="entry name" value="FlgK_D1"/>
    <property type="match status" value="1"/>
</dbReference>
<dbReference type="InterPro" id="IPR002371">
    <property type="entry name" value="FlgK"/>
</dbReference>
<evidence type="ECO:0000259" key="7">
    <source>
        <dbReference type="Pfam" id="PF00460"/>
    </source>
</evidence>
<feature type="domain" description="Flagellar basal-body/hook protein C-terminal" evidence="8">
    <location>
        <begin position="658"/>
        <end position="697"/>
    </location>
</feature>
<sequence>MSLNHILGSAVSGLAAAQAGLKSVSNNIANVGVSGYARERVNLTTGVAAGQVAGVVVGEPSRVADRFLEANVYRRAGDYGRAEVSSGYLDRLQSLLGQPGAPSGLPARLDAISAAAVAMTGSQSSAQTVAVFTSDVQDAIDSMQQLQTDVAGLRGDVESEVGYSVDKINSLLKRIHDLNGTVAAATGQGKNVGGAADQRMNAIEELSGLIAVNVREQPDGRVSIETANGGVLLDKKLRQLNYPNSGLGTSQPIYPTIEIRFAEDSGAMGAATGETLDSAAIGGKLGGLLDLRDRALPAFSEQMGVLFSGLSEALNSVSNAGSTVPPPASLDGRQTGLVGSDRLGFTGAATFAVAKADGTLVAKTSIDFSAMPAGATINDMVSAINAGLGGAATASFTDGKLSIKANGAGNGVVVAQSEANPSDRGGVGVSQYFGLNDIVRSDSSSLVPSGLAAGDPHGFATGETAQIVLRDASGRSLTSYTMTPTAGGTIGDLVTELNASPLGDFGNFSLDDRGRMRFEPQGALSGATLSIPSDSTDRFGTGRGFSAMLGLTGASSGLKDAQVRPEVLATPAKLPLARFQENAVVGAKALGAGDTRGATAFVDKLAGTIDLGKDGKTTIERFSSLLLGRAGLEASQAEGNLLDASARRDDAINRRDSFSGVNIDEELAQMVILQNSYSAAARVISTASEMYDTLLNMV</sequence>
<keyword evidence="10" id="KW-0282">Flagellum</keyword>
<evidence type="ECO:0000256" key="6">
    <source>
        <dbReference type="ARBA" id="ARBA00023143"/>
    </source>
</evidence>
<evidence type="ECO:0000256" key="2">
    <source>
        <dbReference type="ARBA" id="ARBA00004613"/>
    </source>
</evidence>
<dbReference type="PRINTS" id="PR01005">
    <property type="entry name" value="FLGHOOKAP1"/>
</dbReference>
<evidence type="ECO:0000313" key="10">
    <source>
        <dbReference type="EMBL" id="MDT8758505.1"/>
    </source>
</evidence>
<evidence type="ECO:0000256" key="4">
    <source>
        <dbReference type="ARBA" id="ARBA00016244"/>
    </source>
</evidence>
<comment type="subcellular location">
    <subcellularLocation>
        <location evidence="1">Bacterial flagellum basal body</location>
    </subcellularLocation>
    <subcellularLocation>
        <location evidence="2">Secreted</location>
    </subcellularLocation>
</comment>
<protein>
    <recommendedName>
        <fullName evidence="4">Flagellar hook-associated protein 1</fullName>
    </recommendedName>
</protein>
<evidence type="ECO:0000256" key="1">
    <source>
        <dbReference type="ARBA" id="ARBA00004117"/>
    </source>
</evidence>
<keyword evidence="5" id="KW-0964">Secreted</keyword>
<gene>
    <name evidence="10" type="ORF">MZO42_07330</name>
</gene>
<comment type="similarity">
    <text evidence="3">Belongs to the flagella basal body rod proteins family.</text>
</comment>
<organism evidence="10">
    <name type="scientific">Sphingomonas psychrotolerans</name>
    <dbReference type="NCBI Taxonomy" id="1327635"/>
    <lineage>
        <taxon>Bacteria</taxon>
        <taxon>Pseudomonadati</taxon>
        <taxon>Pseudomonadota</taxon>
        <taxon>Alphaproteobacteria</taxon>
        <taxon>Sphingomonadales</taxon>
        <taxon>Sphingomonadaceae</taxon>
        <taxon>Sphingomonas</taxon>
    </lineage>
</organism>
<dbReference type="SUPFAM" id="SSF64518">
    <property type="entry name" value="Phase 1 flagellin"/>
    <property type="match status" value="1"/>
</dbReference>
<accession>A0ABU3N1S0</accession>
<dbReference type="PANTHER" id="PTHR30033:SF2">
    <property type="entry name" value="FLAGELLAR HOOK PROTEIN"/>
    <property type="match status" value="1"/>
</dbReference>
<comment type="caution">
    <text evidence="10">The sequence shown here is derived from an EMBL/GenBank/DDBJ whole genome shotgun (WGS) entry which is preliminary data.</text>
</comment>
<dbReference type="PANTHER" id="PTHR30033">
    <property type="entry name" value="FLAGELLAR HOOK-ASSOCIATED PROTEIN 1"/>
    <property type="match status" value="1"/>
</dbReference>
<feature type="domain" description="Flagellar hook-associated protein FlgK helical" evidence="9">
    <location>
        <begin position="89"/>
        <end position="323"/>
    </location>
</feature>
<keyword evidence="10" id="KW-0969">Cilium</keyword>